<dbReference type="SUPFAM" id="SSF52402">
    <property type="entry name" value="Adenine nucleotide alpha hydrolases-like"/>
    <property type="match status" value="1"/>
</dbReference>
<reference evidence="7" key="1">
    <citation type="submission" date="2017-02" db="EMBL/GenBank/DDBJ databases">
        <authorList>
            <person name="Varghese N."/>
            <person name="Submissions S."/>
        </authorList>
    </citation>
    <scope>NUCLEOTIDE SEQUENCE [LARGE SCALE GENOMIC DNA]</scope>
    <source>
        <strain evidence="7">DSM 22224</strain>
    </source>
</reference>
<dbReference type="STRING" id="634771.SAMN04488128_11044"/>
<evidence type="ECO:0000313" key="7">
    <source>
        <dbReference type="Proteomes" id="UP000190367"/>
    </source>
</evidence>
<evidence type="ECO:0000256" key="3">
    <source>
        <dbReference type="ARBA" id="ARBA00022448"/>
    </source>
</evidence>
<dbReference type="InterPro" id="IPR014729">
    <property type="entry name" value="Rossmann-like_a/b/a_fold"/>
</dbReference>
<dbReference type="Pfam" id="PF01012">
    <property type="entry name" value="ETF"/>
    <property type="match status" value="1"/>
</dbReference>
<keyword evidence="7" id="KW-1185">Reference proteome</keyword>
<dbReference type="InterPro" id="IPR014730">
    <property type="entry name" value="ETF_a/b_N"/>
</dbReference>
<keyword evidence="3" id="KW-0813">Transport</keyword>
<proteinExistence type="inferred from homology"/>
<dbReference type="SMART" id="SM00893">
    <property type="entry name" value="ETF"/>
    <property type="match status" value="1"/>
</dbReference>
<dbReference type="Gene3D" id="3.40.50.620">
    <property type="entry name" value="HUPs"/>
    <property type="match status" value="1"/>
</dbReference>
<dbReference type="OrthoDB" id="9804960at2"/>
<comment type="similarity">
    <text evidence="1">Belongs to the ETF beta-subunit/FixA family.</text>
</comment>
<dbReference type="InterPro" id="IPR012255">
    <property type="entry name" value="ETF_b"/>
</dbReference>
<dbReference type="RefSeq" id="WP_078673346.1">
    <property type="nucleotide sequence ID" value="NZ_FUWZ01000010.1"/>
</dbReference>
<gene>
    <name evidence="6" type="ORF">SAMN04488128_11044</name>
</gene>
<dbReference type="InterPro" id="IPR033948">
    <property type="entry name" value="ETF_beta_N"/>
</dbReference>
<evidence type="ECO:0000256" key="2">
    <source>
        <dbReference type="ARBA" id="ARBA00016797"/>
    </source>
</evidence>
<evidence type="ECO:0000256" key="1">
    <source>
        <dbReference type="ARBA" id="ARBA00007557"/>
    </source>
</evidence>
<evidence type="ECO:0000259" key="5">
    <source>
        <dbReference type="SMART" id="SM00893"/>
    </source>
</evidence>
<dbReference type="PIRSF" id="PIRSF000090">
    <property type="entry name" value="Beta-ETF"/>
    <property type="match status" value="1"/>
</dbReference>
<evidence type="ECO:0000313" key="6">
    <source>
        <dbReference type="EMBL" id="SKA48203.1"/>
    </source>
</evidence>
<name>A0A1T4U690_9BACT</name>
<feature type="domain" description="Electron transfer flavoprotein alpha/beta-subunit N-terminal" evidence="5">
    <location>
        <begin position="23"/>
        <end position="210"/>
    </location>
</feature>
<dbReference type="EMBL" id="FUWZ01000010">
    <property type="protein sequence ID" value="SKA48203.1"/>
    <property type="molecule type" value="Genomic_DNA"/>
</dbReference>
<dbReference type="CDD" id="cd01714">
    <property type="entry name" value="ETF_beta"/>
    <property type="match status" value="1"/>
</dbReference>
<evidence type="ECO:0000256" key="4">
    <source>
        <dbReference type="ARBA" id="ARBA00022982"/>
    </source>
</evidence>
<organism evidence="6 7">
    <name type="scientific">Chitinophaga eiseniae</name>
    <dbReference type="NCBI Taxonomy" id="634771"/>
    <lineage>
        <taxon>Bacteria</taxon>
        <taxon>Pseudomonadati</taxon>
        <taxon>Bacteroidota</taxon>
        <taxon>Chitinophagia</taxon>
        <taxon>Chitinophagales</taxon>
        <taxon>Chitinophagaceae</taxon>
        <taxon>Chitinophaga</taxon>
    </lineage>
</organism>
<protein>
    <recommendedName>
        <fullName evidence="2">Electron transfer flavoprotein subunit beta</fullName>
    </recommendedName>
</protein>
<dbReference type="PANTHER" id="PTHR21294:SF8">
    <property type="entry name" value="ELECTRON TRANSFER FLAVOPROTEIN SUBUNIT BETA"/>
    <property type="match status" value="1"/>
</dbReference>
<dbReference type="AlphaFoldDB" id="A0A1T4U690"/>
<dbReference type="PANTHER" id="PTHR21294">
    <property type="entry name" value="ELECTRON TRANSFER FLAVOPROTEIN BETA-SUBUNIT"/>
    <property type="match status" value="1"/>
</dbReference>
<dbReference type="Proteomes" id="UP000190367">
    <property type="component" value="Unassembled WGS sequence"/>
</dbReference>
<accession>A0A1T4U690</accession>
<keyword evidence="4" id="KW-0249">Electron transport</keyword>
<dbReference type="GO" id="GO:0009055">
    <property type="term" value="F:electron transfer activity"/>
    <property type="evidence" value="ECO:0007669"/>
    <property type="project" value="InterPro"/>
</dbReference>
<sequence>MKILVCISKTPDTTAKIAFTDNNTKFNEAGVQFIINPYDEWYALVRALELKETVGADVHLITVGGADCDAIIRKALALGGDEAFRINADSADSYYIAAQIAAHAKEKQYDIIFTGKETIDYNGSGIGGMVAELLDLPYVSIAAKFELNGTVATINREIEGGEEICEVSLPVVVSCQKGMAEARIPNMRGIMAARTKPLAVVEPVAADTLTSVASFELPPAKAGVKLINPDDVAELVKLLHEEAKVI</sequence>